<dbReference type="GO" id="GO:0005737">
    <property type="term" value="C:cytoplasm"/>
    <property type="evidence" value="ECO:0007669"/>
    <property type="project" value="TreeGrafter"/>
</dbReference>
<dbReference type="PIRSF" id="PIRSF000166">
    <property type="entry name" value="Coproporphyri_ox"/>
    <property type="match status" value="1"/>
</dbReference>
<keyword evidence="7" id="KW-0627">Porphyrin biosynthesis</keyword>
<dbReference type="InterPro" id="IPR036406">
    <property type="entry name" value="Coprogen_oxidase_aer_sf"/>
</dbReference>
<keyword evidence="9" id="KW-1185">Reference proteome</keyword>
<name>A0A6M5Y823_9BACT</name>
<dbReference type="EMBL" id="CP053435">
    <property type="protein sequence ID" value="QJW89411.1"/>
    <property type="molecule type" value="Genomic_DNA"/>
</dbReference>
<evidence type="ECO:0000313" key="8">
    <source>
        <dbReference type="EMBL" id="QJW89411.1"/>
    </source>
</evidence>
<dbReference type="PANTHER" id="PTHR10755">
    <property type="entry name" value="COPROPORPHYRINOGEN III OXIDASE, MITOCHONDRIAL"/>
    <property type="match status" value="1"/>
</dbReference>
<dbReference type="Proteomes" id="UP000502756">
    <property type="component" value="Chromosome"/>
</dbReference>
<dbReference type="Pfam" id="PF01218">
    <property type="entry name" value="Coprogen_oxidas"/>
    <property type="match status" value="1"/>
</dbReference>
<evidence type="ECO:0000256" key="6">
    <source>
        <dbReference type="ARBA" id="ARBA00023133"/>
    </source>
</evidence>
<dbReference type="AlphaFoldDB" id="A0A6M5Y823"/>
<evidence type="ECO:0000313" key="9">
    <source>
        <dbReference type="Proteomes" id="UP000502756"/>
    </source>
</evidence>
<comment type="subunit">
    <text evidence="3">Homodimer.</text>
</comment>
<dbReference type="GO" id="GO:0004109">
    <property type="term" value="F:coproporphyrinogen oxidase activity"/>
    <property type="evidence" value="ECO:0007669"/>
    <property type="project" value="UniProtKB-EC"/>
</dbReference>
<keyword evidence="5 8" id="KW-0560">Oxidoreductase</keyword>
<dbReference type="SUPFAM" id="SSF102886">
    <property type="entry name" value="Coproporphyrinogen III oxidase"/>
    <property type="match status" value="1"/>
</dbReference>
<dbReference type="Gene3D" id="3.40.1500.10">
    <property type="entry name" value="Coproporphyrinogen III oxidase, aerobic"/>
    <property type="match status" value="1"/>
</dbReference>
<dbReference type="InterPro" id="IPR018375">
    <property type="entry name" value="Coprogen_oxidase_CS"/>
</dbReference>
<comment type="pathway">
    <text evidence="1">Porphyrin-containing compound metabolism; protoporphyrin-IX biosynthesis; protoporphyrinogen-IX from coproporphyrinogen-III (O2 route): step 1/1.</text>
</comment>
<dbReference type="PROSITE" id="PS01021">
    <property type="entry name" value="COPROGEN_OXIDASE"/>
    <property type="match status" value="1"/>
</dbReference>
<dbReference type="InterPro" id="IPR001260">
    <property type="entry name" value="Coprogen_oxidase_aer"/>
</dbReference>
<dbReference type="GO" id="GO:0006782">
    <property type="term" value="P:protoporphyrinogen IX biosynthetic process"/>
    <property type="evidence" value="ECO:0007669"/>
    <property type="project" value="TreeGrafter"/>
</dbReference>
<evidence type="ECO:0000256" key="7">
    <source>
        <dbReference type="ARBA" id="ARBA00023244"/>
    </source>
</evidence>
<dbReference type="RefSeq" id="WP_171739249.1">
    <property type="nucleotide sequence ID" value="NZ_CP053435.1"/>
</dbReference>
<gene>
    <name evidence="8" type="primary">hemF</name>
    <name evidence="8" type="ORF">HNV11_08445</name>
</gene>
<accession>A0A6M5Y823</accession>
<dbReference type="NCBIfam" id="NF003727">
    <property type="entry name" value="PRK05330.1"/>
    <property type="match status" value="1"/>
</dbReference>
<evidence type="ECO:0000256" key="1">
    <source>
        <dbReference type="ARBA" id="ARBA00005168"/>
    </source>
</evidence>
<dbReference type="KEGG" id="stae:HNV11_08445"/>
<dbReference type="PRINTS" id="PR00073">
    <property type="entry name" value="COPRGNOXDASE"/>
</dbReference>
<organism evidence="8 9">
    <name type="scientific">Spirosoma taeanense</name>
    <dbReference type="NCBI Taxonomy" id="2735870"/>
    <lineage>
        <taxon>Bacteria</taxon>
        <taxon>Pseudomonadati</taxon>
        <taxon>Bacteroidota</taxon>
        <taxon>Cytophagia</taxon>
        <taxon>Cytophagales</taxon>
        <taxon>Cytophagaceae</taxon>
        <taxon>Spirosoma</taxon>
    </lineage>
</organism>
<evidence type="ECO:0000256" key="4">
    <source>
        <dbReference type="ARBA" id="ARBA00012869"/>
    </source>
</evidence>
<evidence type="ECO:0000256" key="5">
    <source>
        <dbReference type="ARBA" id="ARBA00023002"/>
    </source>
</evidence>
<reference evidence="8 9" key="1">
    <citation type="submission" date="2020-05" db="EMBL/GenBank/DDBJ databases">
        <title>Genome sequencing of Spirosoma sp. TS118.</title>
        <authorList>
            <person name="Lee J.-H."/>
            <person name="Jeong S."/>
            <person name="Zhao L."/>
            <person name="Jung J.-H."/>
            <person name="Kim M.-K."/>
            <person name="Lim S."/>
        </authorList>
    </citation>
    <scope>NUCLEOTIDE SEQUENCE [LARGE SCALE GENOMIC DNA]</scope>
    <source>
        <strain evidence="8 9">TS118</strain>
    </source>
</reference>
<dbReference type="PANTHER" id="PTHR10755:SF0">
    <property type="entry name" value="OXYGEN-DEPENDENT COPROPORPHYRINOGEN-III OXIDASE, MITOCHONDRIAL"/>
    <property type="match status" value="1"/>
</dbReference>
<keyword evidence="6" id="KW-0350">Heme biosynthesis</keyword>
<evidence type="ECO:0000256" key="2">
    <source>
        <dbReference type="ARBA" id="ARBA00010644"/>
    </source>
</evidence>
<proteinExistence type="inferred from homology"/>
<comment type="similarity">
    <text evidence="2">Belongs to the aerobic coproporphyrinogen-III oxidase family.</text>
</comment>
<dbReference type="EC" id="1.3.3.3" evidence="4"/>
<sequence length="306" mass="34966">MTLEQRISKETITDFFVDLQARICRALAEADGVGQFREDAWERPGGGGGRSRTLADGAVIEKGGVGFSAVHGEATEATLRALDLTNQEETPSFYATGVSIVLHPRNPMVPIIHMNVRYFELSTGHSWFGGGIDLTPHYVVAEDARWFHQQLKAVCDRHNADYHPRFKTWADDYFFIPHRQETRGIGGIFFDYLKPADAVHKADLFAFVQDVGNAFAPIYTHFMHQNRDLPFGEREKQWQLLRRGRYVEFNLVWDRGTKFGLETNGRTESILMSMPPQANWTYDFRPEPGSREEQTLNLLKKGIDWV</sequence>
<protein>
    <recommendedName>
        <fullName evidence="4">coproporphyrinogen oxidase</fullName>
        <ecNumber evidence="4">1.3.3.3</ecNumber>
    </recommendedName>
</protein>
<evidence type="ECO:0000256" key="3">
    <source>
        <dbReference type="ARBA" id="ARBA00011738"/>
    </source>
</evidence>